<keyword evidence="2" id="KW-0812">Transmembrane</keyword>
<keyword evidence="4" id="KW-1185">Reference proteome</keyword>
<accession>A0A9P4IRF1</accession>
<dbReference type="InterPro" id="IPR025187">
    <property type="entry name" value="DUF4112"/>
</dbReference>
<name>A0A9P4IRF1_9PEZI</name>
<dbReference type="Proteomes" id="UP000799772">
    <property type="component" value="Unassembled WGS sequence"/>
</dbReference>
<sequence length="270" mass="30262">MAQAVGKYAAKKLLSSELKKHQSREPGGQYDPYYTYIEDPRRPGKKKKVKKQIPDYLPDNDAMILAKVRKRAYMLDCSLFNFLGQRFGWSSVIGLFPFAGDGADGAIAFLWVYYACTKVTGGLPLSVHVMMLLNIALDFVVGLVPFLGDLLDAAFKANSRNVRELEKLLDKRYKPKELSEKEARVRREKRASGMRYESPPPATVLEDMDDQEVYPLDVQESGVARPTPSAARPERGGGPAPDRQQSKRSGGGWFSGGSRRERRPDIEMGR</sequence>
<reference evidence="3" key="1">
    <citation type="journal article" date="2020" name="Stud. Mycol.">
        <title>101 Dothideomycetes genomes: a test case for predicting lifestyles and emergence of pathogens.</title>
        <authorList>
            <person name="Haridas S."/>
            <person name="Albert R."/>
            <person name="Binder M."/>
            <person name="Bloem J."/>
            <person name="Labutti K."/>
            <person name="Salamov A."/>
            <person name="Andreopoulos B."/>
            <person name="Baker S."/>
            <person name="Barry K."/>
            <person name="Bills G."/>
            <person name="Bluhm B."/>
            <person name="Cannon C."/>
            <person name="Castanera R."/>
            <person name="Culley D."/>
            <person name="Daum C."/>
            <person name="Ezra D."/>
            <person name="Gonzalez J."/>
            <person name="Henrissat B."/>
            <person name="Kuo A."/>
            <person name="Liang C."/>
            <person name="Lipzen A."/>
            <person name="Lutzoni F."/>
            <person name="Magnuson J."/>
            <person name="Mondo S."/>
            <person name="Nolan M."/>
            <person name="Ohm R."/>
            <person name="Pangilinan J."/>
            <person name="Park H.-J."/>
            <person name="Ramirez L."/>
            <person name="Alfaro M."/>
            <person name="Sun H."/>
            <person name="Tritt A."/>
            <person name="Yoshinaga Y."/>
            <person name="Zwiers L.-H."/>
            <person name="Turgeon B."/>
            <person name="Goodwin S."/>
            <person name="Spatafora J."/>
            <person name="Crous P."/>
            <person name="Grigoriev I."/>
        </authorList>
    </citation>
    <scope>NUCLEOTIDE SEQUENCE</scope>
    <source>
        <strain evidence="3">CBS 133067</strain>
    </source>
</reference>
<feature type="region of interest" description="Disordered" evidence="1">
    <location>
        <begin position="17"/>
        <end position="48"/>
    </location>
</feature>
<dbReference type="EMBL" id="ML978121">
    <property type="protein sequence ID" value="KAF2104003.1"/>
    <property type="molecule type" value="Genomic_DNA"/>
</dbReference>
<evidence type="ECO:0008006" key="5">
    <source>
        <dbReference type="Google" id="ProtNLM"/>
    </source>
</evidence>
<dbReference type="PANTHER" id="PTHR35519">
    <property type="entry name" value="MEMBRANE PROTEINS"/>
    <property type="match status" value="1"/>
</dbReference>
<dbReference type="AlphaFoldDB" id="A0A9P4IRF1"/>
<protein>
    <recommendedName>
        <fullName evidence="5">Ph domain-containing protein</fullName>
    </recommendedName>
</protein>
<evidence type="ECO:0000256" key="1">
    <source>
        <dbReference type="SAM" id="MobiDB-lite"/>
    </source>
</evidence>
<gene>
    <name evidence="3" type="ORF">NA57DRAFT_70215</name>
</gene>
<feature type="transmembrane region" description="Helical" evidence="2">
    <location>
        <begin position="126"/>
        <end position="151"/>
    </location>
</feature>
<dbReference type="Pfam" id="PF13430">
    <property type="entry name" value="DUF4112"/>
    <property type="match status" value="1"/>
</dbReference>
<keyword evidence="2" id="KW-1133">Transmembrane helix</keyword>
<proteinExistence type="predicted"/>
<keyword evidence="2" id="KW-0472">Membrane</keyword>
<feature type="region of interest" description="Disordered" evidence="1">
    <location>
        <begin position="179"/>
        <end position="270"/>
    </location>
</feature>
<dbReference type="OrthoDB" id="2103474at2759"/>
<organism evidence="3 4">
    <name type="scientific">Rhizodiscina lignyota</name>
    <dbReference type="NCBI Taxonomy" id="1504668"/>
    <lineage>
        <taxon>Eukaryota</taxon>
        <taxon>Fungi</taxon>
        <taxon>Dikarya</taxon>
        <taxon>Ascomycota</taxon>
        <taxon>Pezizomycotina</taxon>
        <taxon>Dothideomycetes</taxon>
        <taxon>Pleosporomycetidae</taxon>
        <taxon>Aulographales</taxon>
        <taxon>Rhizodiscinaceae</taxon>
        <taxon>Rhizodiscina</taxon>
    </lineage>
</organism>
<dbReference type="PANTHER" id="PTHR35519:SF2">
    <property type="entry name" value="PH DOMAIN PROTEIN"/>
    <property type="match status" value="1"/>
</dbReference>
<evidence type="ECO:0000313" key="4">
    <source>
        <dbReference type="Proteomes" id="UP000799772"/>
    </source>
</evidence>
<evidence type="ECO:0000313" key="3">
    <source>
        <dbReference type="EMBL" id="KAF2104003.1"/>
    </source>
</evidence>
<feature type="compositionally biased region" description="Basic and acidic residues" evidence="1">
    <location>
        <begin position="258"/>
        <end position="270"/>
    </location>
</feature>
<evidence type="ECO:0000256" key="2">
    <source>
        <dbReference type="SAM" id="Phobius"/>
    </source>
</evidence>
<feature type="transmembrane region" description="Helical" evidence="2">
    <location>
        <begin position="92"/>
        <end position="114"/>
    </location>
</feature>
<comment type="caution">
    <text evidence="3">The sequence shown here is derived from an EMBL/GenBank/DDBJ whole genome shotgun (WGS) entry which is preliminary data.</text>
</comment>